<proteinExistence type="predicted"/>
<gene>
    <name evidence="8" type="ORF">MAR_036031</name>
</gene>
<dbReference type="InterPro" id="IPR011009">
    <property type="entry name" value="Kinase-like_dom_sf"/>
</dbReference>
<name>A0ABY7ELU1_MYAAR</name>
<dbReference type="SMART" id="SM00060">
    <property type="entry name" value="FN3"/>
    <property type="match status" value="1"/>
</dbReference>
<dbReference type="InterPro" id="IPR013783">
    <property type="entry name" value="Ig-like_fold"/>
</dbReference>
<dbReference type="SMART" id="SM00220">
    <property type="entry name" value="S_TKc"/>
    <property type="match status" value="1"/>
</dbReference>
<evidence type="ECO:0000256" key="1">
    <source>
        <dbReference type="ARBA" id="ARBA00022527"/>
    </source>
</evidence>
<dbReference type="PANTHER" id="PTHR24342">
    <property type="entry name" value="SERINE/THREONINE-PROTEIN KINASE 17"/>
    <property type="match status" value="1"/>
</dbReference>
<evidence type="ECO:0000256" key="3">
    <source>
        <dbReference type="ARBA" id="ARBA00022741"/>
    </source>
</evidence>
<dbReference type="InterPro" id="IPR003961">
    <property type="entry name" value="FN3_dom"/>
</dbReference>
<protein>
    <submittedName>
        <fullName evidence="8">KALRN-like protein</fullName>
    </submittedName>
</protein>
<dbReference type="PROSITE" id="PS00108">
    <property type="entry name" value="PROTEIN_KINASE_ST"/>
    <property type="match status" value="1"/>
</dbReference>
<evidence type="ECO:0000313" key="9">
    <source>
        <dbReference type="Proteomes" id="UP001164746"/>
    </source>
</evidence>
<organism evidence="8 9">
    <name type="scientific">Mya arenaria</name>
    <name type="common">Soft-shell clam</name>
    <dbReference type="NCBI Taxonomy" id="6604"/>
    <lineage>
        <taxon>Eukaryota</taxon>
        <taxon>Metazoa</taxon>
        <taxon>Spiralia</taxon>
        <taxon>Lophotrochozoa</taxon>
        <taxon>Mollusca</taxon>
        <taxon>Bivalvia</taxon>
        <taxon>Autobranchia</taxon>
        <taxon>Heteroconchia</taxon>
        <taxon>Euheterodonta</taxon>
        <taxon>Imparidentia</taxon>
        <taxon>Neoheterodontei</taxon>
        <taxon>Myida</taxon>
        <taxon>Myoidea</taxon>
        <taxon>Myidae</taxon>
        <taxon>Mya</taxon>
    </lineage>
</organism>
<keyword evidence="2" id="KW-0808">Transferase</keyword>
<keyword evidence="3" id="KW-0547">Nucleotide-binding</keyword>
<feature type="domain" description="Fibronectin type-III" evidence="7">
    <location>
        <begin position="52"/>
        <end position="145"/>
    </location>
</feature>
<evidence type="ECO:0000259" key="7">
    <source>
        <dbReference type="PROSITE" id="PS50853"/>
    </source>
</evidence>
<dbReference type="PROSITE" id="PS50011">
    <property type="entry name" value="PROTEIN_KINASE_DOM"/>
    <property type="match status" value="1"/>
</dbReference>
<dbReference type="Gene3D" id="2.60.40.10">
    <property type="entry name" value="Immunoglobulins"/>
    <property type="match status" value="1"/>
</dbReference>
<dbReference type="InterPro" id="IPR036116">
    <property type="entry name" value="FN3_sf"/>
</dbReference>
<dbReference type="SUPFAM" id="SSF49265">
    <property type="entry name" value="Fibronectin type III"/>
    <property type="match status" value="1"/>
</dbReference>
<evidence type="ECO:0000256" key="5">
    <source>
        <dbReference type="ARBA" id="ARBA00022840"/>
    </source>
</evidence>
<evidence type="ECO:0000259" key="6">
    <source>
        <dbReference type="PROSITE" id="PS50011"/>
    </source>
</evidence>
<dbReference type="Pfam" id="PF00069">
    <property type="entry name" value="Pkinase"/>
    <property type="match status" value="1"/>
</dbReference>
<dbReference type="Proteomes" id="UP001164746">
    <property type="component" value="Chromosome 7"/>
</dbReference>
<keyword evidence="9" id="KW-1185">Reference proteome</keyword>
<reference evidence="8" key="1">
    <citation type="submission" date="2022-11" db="EMBL/GenBank/DDBJ databases">
        <title>Centuries of genome instability and evolution in soft-shell clam transmissible cancer (bioRxiv).</title>
        <authorList>
            <person name="Hart S.F.M."/>
            <person name="Yonemitsu M.A."/>
            <person name="Giersch R.M."/>
            <person name="Beal B.F."/>
            <person name="Arriagada G."/>
            <person name="Davis B.W."/>
            <person name="Ostrander E.A."/>
            <person name="Goff S.P."/>
            <person name="Metzger M.J."/>
        </authorList>
    </citation>
    <scope>NUCLEOTIDE SEQUENCE</scope>
    <source>
        <strain evidence="8">MELC-2E11</strain>
        <tissue evidence="8">Siphon/mantle</tissue>
    </source>
</reference>
<dbReference type="Gene3D" id="1.10.510.10">
    <property type="entry name" value="Transferase(Phosphotransferase) domain 1"/>
    <property type="match status" value="1"/>
</dbReference>
<evidence type="ECO:0000256" key="2">
    <source>
        <dbReference type="ARBA" id="ARBA00022679"/>
    </source>
</evidence>
<evidence type="ECO:0000256" key="4">
    <source>
        <dbReference type="ARBA" id="ARBA00022777"/>
    </source>
</evidence>
<dbReference type="InterPro" id="IPR008271">
    <property type="entry name" value="Ser/Thr_kinase_AS"/>
</dbReference>
<accession>A0ABY7ELU1</accession>
<keyword evidence="1" id="KW-0723">Serine/threonine-protein kinase</keyword>
<dbReference type="Gene3D" id="3.30.200.20">
    <property type="entry name" value="Phosphorylase Kinase, domain 1"/>
    <property type="match status" value="1"/>
</dbReference>
<dbReference type="InterPro" id="IPR000719">
    <property type="entry name" value="Prot_kinase_dom"/>
</dbReference>
<dbReference type="PROSITE" id="PS50853">
    <property type="entry name" value="FN3"/>
    <property type="match status" value="1"/>
</dbReference>
<dbReference type="EMBL" id="CP111018">
    <property type="protein sequence ID" value="WAR10955.1"/>
    <property type="molecule type" value="Genomic_DNA"/>
</dbReference>
<keyword evidence="5" id="KW-0067">ATP-binding</keyword>
<dbReference type="SUPFAM" id="SSF56112">
    <property type="entry name" value="Protein kinase-like (PK-like)"/>
    <property type="match status" value="1"/>
</dbReference>
<keyword evidence="4" id="KW-0418">Kinase</keyword>
<dbReference type="PANTHER" id="PTHR24342:SF21">
    <property type="entry name" value="TRIO RHO GUANINE NUCLEOTIDE EXCHANGE FACTOR"/>
    <property type="match status" value="1"/>
</dbReference>
<sequence>MFVVPDHRTITTYREDGVISQMTAADSVEYTCVANSDIGGVGDTHSAGRPDLPSKPDMKTKVGTSVHLEWRPPSIVSCRQIQGYTKEFNEVGLDYWQAGIPYVPNTSQVIGDLSTGAIYQFRVRANHNRYERPQHPLQRFVFDANGLPYLSLELTETAEELEKDCFGKHFAAKYIKKRGTCKALVETEYNTVQSLQHPGIVRVHDLYETPDHYLLIMQLLLQGRLFEYICTTSHFDELHAADFTNQLLEAIQYLHNCRIAHLDIKPENLLLYISNSVAMVKLTDFGDARHI</sequence>
<dbReference type="CDD" id="cd00063">
    <property type="entry name" value="FN3"/>
    <property type="match status" value="1"/>
</dbReference>
<evidence type="ECO:0000313" key="8">
    <source>
        <dbReference type="EMBL" id="WAR10955.1"/>
    </source>
</evidence>
<feature type="domain" description="Protein kinase" evidence="6">
    <location>
        <begin position="104"/>
        <end position="291"/>
    </location>
</feature>